<name>A0A4E9EI89_GIBZA</name>
<evidence type="ECO:0000313" key="2">
    <source>
        <dbReference type="EMBL" id="CAG1972514.1"/>
    </source>
</evidence>
<reference evidence="3" key="1">
    <citation type="submission" date="2019-04" db="EMBL/GenBank/DDBJ databases">
        <authorList>
            <person name="Melise S."/>
            <person name="Noan J."/>
            <person name="Okalmin O."/>
        </authorList>
    </citation>
    <scope>NUCLEOTIDE SEQUENCE</scope>
    <source>
        <strain evidence="3">FN9</strain>
    </source>
</reference>
<gene>
    <name evidence="3" type="ORF">FUG_LOCUS477409</name>
    <name evidence="2" type="ORF">MDCFG202_LOCUS108269</name>
</gene>
<organism evidence="3">
    <name type="scientific">Gibberella zeae</name>
    <name type="common">Wheat head blight fungus</name>
    <name type="synonym">Fusarium graminearum</name>
    <dbReference type="NCBI Taxonomy" id="5518"/>
    <lineage>
        <taxon>Eukaryota</taxon>
        <taxon>Fungi</taxon>
        <taxon>Dikarya</taxon>
        <taxon>Ascomycota</taxon>
        <taxon>Pezizomycotina</taxon>
        <taxon>Sordariomycetes</taxon>
        <taxon>Hypocreomycetidae</taxon>
        <taxon>Hypocreales</taxon>
        <taxon>Nectriaceae</taxon>
        <taxon>Fusarium</taxon>
    </lineage>
</organism>
<dbReference type="EMBL" id="CAAKMV010000163">
    <property type="protein sequence ID" value="VIO62470.1"/>
    <property type="molecule type" value="Genomic_DNA"/>
</dbReference>
<feature type="region of interest" description="Disordered" evidence="1">
    <location>
        <begin position="15"/>
        <end position="66"/>
    </location>
</feature>
<dbReference type="AlphaFoldDB" id="A0A4E9EI89"/>
<accession>A0A4E9EI89</accession>
<evidence type="ECO:0000313" key="3">
    <source>
        <dbReference type="EMBL" id="VIO62470.1"/>
    </source>
</evidence>
<evidence type="ECO:0000256" key="1">
    <source>
        <dbReference type="SAM" id="MobiDB-lite"/>
    </source>
</evidence>
<reference evidence="2" key="2">
    <citation type="submission" date="2021-03" db="EMBL/GenBank/DDBJ databases">
        <authorList>
            <person name="Alouane T."/>
            <person name="Langin T."/>
            <person name="Bonhomme L."/>
        </authorList>
    </citation>
    <scope>NUCLEOTIDE SEQUENCE</scope>
    <source>
        <strain evidence="2">MDC_Fg202</strain>
    </source>
</reference>
<proteinExistence type="predicted"/>
<sequence>MQVITCSIAPEAEVNVTQHDPAVQKGRQQEEQAASCQEQNESKRHSYRNGKPVQGQARHSNDTMPF</sequence>
<dbReference type="EMBL" id="CAJPIJ010000091">
    <property type="protein sequence ID" value="CAG1972514.1"/>
    <property type="molecule type" value="Genomic_DNA"/>
</dbReference>
<dbReference type="Proteomes" id="UP000746612">
    <property type="component" value="Unassembled WGS sequence"/>
</dbReference>
<protein>
    <submittedName>
        <fullName evidence="3">Uncharacterized protein</fullName>
    </submittedName>
</protein>